<dbReference type="OrthoDB" id="2017974at2759"/>
<organism evidence="5 6">
    <name type="scientific">Viridothelium virens</name>
    <name type="common">Speckled blister lichen</name>
    <name type="synonym">Trypethelium virens</name>
    <dbReference type="NCBI Taxonomy" id="1048519"/>
    <lineage>
        <taxon>Eukaryota</taxon>
        <taxon>Fungi</taxon>
        <taxon>Dikarya</taxon>
        <taxon>Ascomycota</taxon>
        <taxon>Pezizomycotina</taxon>
        <taxon>Dothideomycetes</taxon>
        <taxon>Dothideomycetes incertae sedis</taxon>
        <taxon>Trypetheliales</taxon>
        <taxon>Trypetheliaceae</taxon>
        <taxon>Viridothelium</taxon>
    </lineage>
</organism>
<feature type="compositionally biased region" description="Basic and acidic residues" evidence="2">
    <location>
        <begin position="89"/>
        <end position="98"/>
    </location>
</feature>
<feature type="region of interest" description="Disordered" evidence="2">
    <location>
        <begin position="906"/>
        <end position="934"/>
    </location>
</feature>
<dbReference type="PANTHER" id="PTHR15696">
    <property type="entry name" value="SMG-7 SUPPRESSOR WITH MORPHOLOGICAL EFFECT ON GENITALIA PROTEIN 7"/>
    <property type="match status" value="1"/>
</dbReference>
<evidence type="ECO:0000259" key="4">
    <source>
        <dbReference type="Pfam" id="PF13638"/>
    </source>
</evidence>
<dbReference type="PANTHER" id="PTHR15696:SF0">
    <property type="entry name" value="TELOMERASE-BINDING PROTEIN EST1A"/>
    <property type="match status" value="1"/>
</dbReference>
<accession>A0A6A6GT06</accession>
<dbReference type="GO" id="GO:0000184">
    <property type="term" value="P:nuclear-transcribed mRNA catabolic process, nonsense-mediated decay"/>
    <property type="evidence" value="ECO:0007669"/>
    <property type="project" value="UniProtKB-KW"/>
</dbReference>
<feature type="compositionally biased region" description="Polar residues" evidence="2">
    <location>
        <begin position="232"/>
        <end position="243"/>
    </location>
</feature>
<dbReference type="SUPFAM" id="SSF48452">
    <property type="entry name" value="TPR-like"/>
    <property type="match status" value="1"/>
</dbReference>
<dbReference type="Gene3D" id="1.25.40.10">
    <property type="entry name" value="Tetratricopeptide repeat domain"/>
    <property type="match status" value="1"/>
</dbReference>
<dbReference type="FunFam" id="1.25.40.10:FF:000202">
    <property type="entry name" value="Unplaced genomic scaffold supercont1.7, whole genome shotgun sequence"/>
    <property type="match status" value="1"/>
</dbReference>
<comment type="subcellular location">
    <subcellularLocation>
        <location evidence="1">Nucleus</location>
    </subcellularLocation>
</comment>
<comment type="function">
    <text evidence="1">Plays a role in nonsense-mediated mRNA decay.</text>
</comment>
<feature type="region of interest" description="Disordered" evidence="2">
    <location>
        <begin position="89"/>
        <end position="336"/>
    </location>
</feature>
<proteinExistence type="predicted"/>
<feature type="compositionally biased region" description="Polar residues" evidence="2">
    <location>
        <begin position="673"/>
        <end position="693"/>
    </location>
</feature>
<dbReference type="Gene3D" id="3.40.50.1010">
    <property type="entry name" value="5'-nuclease"/>
    <property type="match status" value="1"/>
</dbReference>
<feature type="domain" description="DNA/RNA-binding" evidence="3">
    <location>
        <begin position="521"/>
        <end position="819"/>
    </location>
</feature>
<keyword evidence="1" id="KW-0539">Nucleus</keyword>
<evidence type="ECO:0000313" key="5">
    <source>
        <dbReference type="EMBL" id="KAF2228914.1"/>
    </source>
</evidence>
<dbReference type="Proteomes" id="UP000800092">
    <property type="component" value="Unassembled WGS sequence"/>
</dbReference>
<feature type="region of interest" description="Disordered" evidence="2">
    <location>
        <begin position="673"/>
        <end position="717"/>
    </location>
</feature>
<keyword evidence="1" id="KW-0866">Nonsense-mediated mRNA decay</keyword>
<feature type="compositionally biased region" description="Polar residues" evidence="2">
    <location>
        <begin position="117"/>
        <end position="137"/>
    </location>
</feature>
<feature type="compositionally biased region" description="Polar residues" evidence="2">
    <location>
        <begin position="251"/>
        <end position="263"/>
    </location>
</feature>
<reference evidence="5" key="1">
    <citation type="journal article" date="2020" name="Stud. Mycol.">
        <title>101 Dothideomycetes genomes: a test case for predicting lifestyles and emergence of pathogens.</title>
        <authorList>
            <person name="Haridas S."/>
            <person name="Albert R."/>
            <person name="Binder M."/>
            <person name="Bloem J."/>
            <person name="Labutti K."/>
            <person name="Salamov A."/>
            <person name="Andreopoulos B."/>
            <person name="Baker S."/>
            <person name="Barry K."/>
            <person name="Bills G."/>
            <person name="Bluhm B."/>
            <person name="Cannon C."/>
            <person name="Castanera R."/>
            <person name="Culley D."/>
            <person name="Daum C."/>
            <person name="Ezra D."/>
            <person name="Gonzalez J."/>
            <person name="Henrissat B."/>
            <person name="Kuo A."/>
            <person name="Liang C."/>
            <person name="Lipzen A."/>
            <person name="Lutzoni F."/>
            <person name="Magnuson J."/>
            <person name="Mondo S."/>
            <person name="Nolan M."/>
            <person name="Ohm R."/>
            <person name="Pangilinan J."/>
            <person name="Park H.-J."/>
            <person name="Ramirez L."/>
            <person name="Alfaro M."/>
            <person name="Sun H."/>
            <person name="Tritt A."/>
            <person name="Yoshinaga Y."/>
            <person name="Zwiers L.-H."/>
            <person name="Turgeon B."/>
            <person name="Goodwin S."/>
            <person name="Spatafora J."/>
            <person name="Crous P."/>
            <person name="Grigoriev I."/>
        </authorList>
    </citation>
    <scope>NUCLEOTIDE SEQUENCE</scope>
    <source>
        <strain evidence="5">Tuck. ex Michener</strain>
    </source>
</reference>
<dbReference type="EMBL" id="ML991884">
    <property type="protein sequence ID" value="KAF2228914.1"/>
    <property type="molecule type" value="Genomic_DNA"/>
</dbReference>
<evidence type="ECO:0000256" key="1">
    <source>
        <dbReference type="RuleBase" id="RU369098"/>
    </source>
</evidence>
<evidence type="ECO:0000256" key="2">
    <source>
        <dbReference type="SAM" id="MobiDB-lite"/>
    </source>
</evidence>
<evidence type="ECO:0000313" key="6">
    <source>
        <dbReference type="Proteomes" id="UP000800092"/>
    </source>
</evidence>
<sequence>MGDLQTRITRALRESSRAADGRIDDARAEDALTCPLGCEGLVFSHPDLRWDHIQTTHPGCLSESWEGPGTLEARGNLKARTQIRSLDVRNEGNTETELRSPGPRRLSAESMNVEAISRSQTPTRPTTENLAQLSIKQGQPAIPPNPPSRNLRLSPTVSSSSRKRAASADIQSAPLTSRQSPQSQSFQAQRRDVSSGDVKLGVPGSFNVESSRVDSSKLDSEFSRDIPFSLGSEMQSPQGTSSRRLYDPSSPARSSHARNTSAPTKVIRTTHHQHASKPERAKVHEKQGIRPKSADVSMVGEAAIDESSQLASASAKTGKSNTKESPQGRSLPHHPRGVFQIPAQAKYPDLIMQPDSRPISHDQLAAEVKGIYAGLVMVEGKCISVDGMQMSPDQRFTSEHWQALVALHRTLLHEHHDFLLASQHPSANSALRKLAAKYSMPGRMWKHGIHSFLELMRRYLPESREYMIAFILLAYQMMALLYETVPAFEQTWIECLGDLGRYRMAVEDDDFRDRETWGGVARSWYSKAADQSPEIGRLYHHLAILAGPNALQKLFYYVKALTCEQPFPSARDSILTLFDPLLGTSPPAFARSHPGEANFIKLHAMQFGRSPMDGYEPMATEYLENLDGHIGRVTAKWNEAGVYTAVANIGGILEYGSDTELLHAYQELARLESNANSSGSADKPDSSTSQVQETGAVKSQAEENTDSTEKASESKGNHQSFERACRLALDTLNVVLNRIGDKNILPHVHVFLVFIWGIFALPPRATQYVLERFPWDQLAFFLNTLASSEDVDCRFQTLSDYMQPNSRERRPLPEDFLIRGQVWCRGFFPDEWFDDGGDVEERMLERASTSKARAERILWIGTRIGSHGRWLHYNASTKHFSAIRSATQDASTAEIENTLGNAAIAKQTPSEEDSREMDFVKQSEGLASPQPSTNISHGMLMSVPKIDMPAAAQLVVRDFTVLVLDTSMLLNQLPFFTSTAQGGGFDIVIPDEVVVRLKFLDGVSHPDDTRARAALEAIKISIDEGRRVMIKNAEGVNVTDEAFVSCVHQRHATHLYDLEEITIGLARRETDRDLEKSRVPSEEARPAILITDDRKMRVKANGFRVAAIASSFLSKVITGARRRSISRGPGSS</sequence>
<dbReference type="InterPro" id="IPR045153">
    <property type="entry name" value="Est1/Ebs1-like"/>
</dbReference>
<gene>
    <name evidence="5" type="ORF">EV356DRAFT_537688</name>
</gene>
<name>A0A6A6GT06_VIRVR</name>
<dbReference type="InterPro" id="IPR018834">
    <property type="entry name" value="DNA/RNA-bd_Est1-type"/>
</dbReference>
<protein>
    <recommendedName>
        <fullName evidence="1">Nonsense-mediated mRNA decay factor</fullName>
    </recommendedName>
</protein>
<dbReference type="Pfam" id="PF10373">
    <property type="entry name" value="EST1_DNA_bind"/>
    <property type="match status" value="1"/>
</dbReference>
<dbReference type="GO" id="GO:0070034">
    <property type="term" value="F:telomerase RNA binding"/>
    <property type="evidence" value="ECO:0007669"/>
    <property type="project" value="TreeGrafter"/>
</dbReference>
<feature type="compositionally biased region" description="Basic and acidic residues" evidence="2">
    <location>
        <begin position="211"/>
        <end position="224"/>
    </location>
</feature>
<evidence type="ECO:0000259" key="3">
    <source>
        <dbReference type="Pfam" id="PF10373"/>
    </source>
</evidence>
<keyword evidence="6" id="KW-1185">Reference proteome</keyword>
<dbReference type="GO" id="GO:0005697">
    <property type="term" value="C:telomerase holoenzyme complex"/>
    <property type="evidence" value="ECO:0007669"/>
    <property type="project" value="TreeGrafter"/>
</dbReference>
<feature type="compositionally biased region" description="Polar residues" evidence="2">
    <location>
        <begin position="306"/>
        <end position="328"/>
    </location>
</feature>
<dbReference type="AlphaFoldDB" id="A0A6A6GT06"/>
<feature type="domain" description="PIN" evidence="4">
    <location>
        <begin position="962"/>
        <end position="1107"/>
    </location>
</feature>
<feature type="compositionally biased region" description="Polar residues" evidence="2">
    <location>
        <begin position="169"/>
        <end position="188"/>
    </location>
</feature>
<feature type="compositionally biased region" description="Basic and acidic residues" evidence="2">
    <location>
        <begin position="276"/>
        <end position="288"/>
    </location>
</feature>
<feature type="compositionally biased region" description="Basic and acidic residues" evidence="2">
    <location>
        <begin position="707"/>
        <end position="717"/>
    </location>
</feature>
<dbReference type="InterPro" id="IPR011990">
    <property type="entry name" value="TPR-like_helical_dom_sf"/>
</dbReference>
<dbReference type="InterPro" id="IPR002716">
    <property type="entry name" value="PIN_dom"/>
</dbReference>
<dbReference type="Pfam" id="PF13638">
    <property type="entry name" value="PIN_4"/>
    <property type="match status" value="1"/>
</dbReference>
<dbReference type="GO" id="GO:0042162">
    <property type="term" value="F:telomeric DNA binding"/>
    <property type="evidence" value="ECO:0007669"/>
    <property type="project" value="TreeGrafter"/>
</dbReference>